<dbReference type="EMBL" id="DWWU01000030">
    <property type="protein sequence ID" value="HJC15565.1"/>
    <property type="molecule type" value="Genomic_DNA"/>
</dbReference>
<feature type="domain" description="Metallo-beta-lactamase" evidence="2">
    <location>
        <begin position="10"/>
        <end position="203"/>
    </location>
</feature>
<accession>A0A9D2SMG8</accession>
<feature type="region of interest" description="Disordered" evidence="1">
    <location>
        <begin position="237"/>
        <end position="293"/>
    </location>
</feature>
<dbReference type="AlphaFoldDB" id="A0A9D2SMG8"/>
<gene>
    <name evidence="3" type="ORF">H9705_07030</name>
</gene>
<dbReference type="PANTHER" id="PTHR30619:SF7">
    <property type="entry name" value="BETA-LACTAMASE DOMAIN PROTEIN"/>
    <property type="match status" value="1"/>
</dbReference>
<dbReference type="CDD" id="cd07731">
    <property type="entry name" value="ComA-like_MBL-fold"/>
    <property type="match status" value="1"/>
</dbReference>
<dbReference type="InterPro" id="IPR035681">
    <property type="entry name" value="ComA-like_MBL"/>
</dbReference>
<reference evidence="3" key="1">
    <citation type="journal article" date="2021" name="PeerJ">
        <title>Extensive microbial diversity within the chicken gut microbiome revealed by metagenomics and culture.</title>
        <authorList>
            <person name="Gilroy R."/>
            <person name="Ravi A."/>
            <person name="Getino M."/>
            <person name="Pursley I."/>
            <person name="Horton D.L."/>
            <person name="Alikhan N.F."/>
            <person name="Baker D."/>
            <person name="Gharbi K."/>
            <person name="Hall N."/>
            <person name="Watson M."/>
            <person name="Adriaenssens E.M."/>
            <person name="Foster-Nyarko E."/>
            <person name="Jarju S."/>
            <person name="Secka A."/>
            <person name="Antonio M."/>
            <person name="Oren A."/>
            <person name="Chaudhuri R.R."/>
            <person name="La Ragione R."/>
            <person name="Hildebrand F."/>
            <person name="Pallen M.J."/>
        </authorList>
    </citation>
    <scope>NUCLEOTIDE SEQUENCE</scope>
    <source>
        <strain evidence="3">CHK185-5351</strain>
    </source>
</reference>
<dbReference type="Pfam" id="PF00753">
    <property type="entry name" value="Lactamase_B"/>
    <property type="match status" value="1"/>
</dbReference>
<evidence type="ECO:0000313" key="3">
    <source>
        <dbReference type="EMBL" id="HJC15565.1"/>
    </source>
</evidence>
<dbReference type="InterPro" id="IPR001279">
    <property type="entry name" value="Metallo-B-lactamas"/>
</dbReference>
<proteinExistence type="predicted"/>
<dbReference type="InterPro" id="IPR036866">
    <property type="entry name" value="RibonucZ/Hydroxyglut_hydro"/>
</dbReference>
<dbReference type="SUPFAM" id="SSF56281">
    <property type="entry name" value="Metallo-hydrolase/oxidoreductase"/>
    <property type="match status" value="1"/>
</dbReference>
<dbReference type="SMART" id="SM00849">
    <property type="entry name" value="Lactamase_B"/>
    <property type="match status" value="1"/>
</dbReference>
<dbReference type="PANTHER" id="PTHR30619">
    <property type="entry name" value="DNA INTERNALIZATION/COMPETENCE PROTEIN COMEC/REC2"/>
    <property type="match status" value="1"/>
</dbReference>
<evidence type="ECO:0000313" key="4">
    <source>
        <dbReference type="Proteomes" id="UP000823849"/>
    </source>
</evidence>
<organism evidence="3 4">
    <name type="scientific">Candidatus Fusicatenibacter intestinigallinarum</name>
    <dbReference type="NCBI Taxonomy" id="2838598"/>
    <lineage>
        <taxon>Bacteria</taxon>
        <taxon>Bacillati</taxon>
        <taxon>Bacillota</taxon>
        <taxon>Clostridia</taxon>
        <taxon>Lachnospirales</taxon>
        <taxon>Lachnospiraceae</taxon>
        <taxon>Fusicatenibacter</taxon>
    </lineage>
</organism>
<reference evidence="3" key="2">
    <citation type="submission" date="2021-04" db="EMBL/GenBank/DDBJ databases">
        <authorList>
            <person name="Gilroy R."/>
        </authorList>
    </citation>
    <scope>NUCLEOTIDE SEQUENCE</scope>
    <source>
        <strain evidence="3">CHK185-5351</strain>
    </source>
</reference>
<comment type="caution">
    <text evidence="3">The sequence shown here is derived from an EMBL/GenBank/DDBJ whole genome shotgun (WGS) entry which is preliminary data.</text>
</comment>
<name>A0A9D2SMG8_9FIRM</name>
<protein>
    <submittedName>
        <fullName evidence="3">MBL fold metallo-hydrolase</fullName>
    </submittedName>
</protein>
<feature type="compositionally biased region" description="Low complexity" evidence="1">
    <location>
        <begin position="265"/>
        <end position="293"/>
    </location>
</feature>
<evidence type="ECO:0000259" key="2">
    <source>
        <dbReference type="SMART" id="SM00849"/>
    </source>
</evidence>
<evidence type="ECO:0000256" key="1">
    <source>
        <dbReference type="SAM" id="MobiDB-lite"/>
    </source>
</evidence>
<dbReference type="Proteomes" id="UP000823849">
    <property type="component" value="Unassembled WGS sequence"/>
</dbReference>
<sequence>MTVHFLDVGQGLSVFVQSDGQNLIYDGGDRETSSFVVAYLKEQGVTTIDYLISSHYDSDHAAGLIGCLNAFDVKNVISSDYVHDSQTYESFVAAVNQEGLTAQHPAVGTEYDFGTGSFTILAPAGIDPDDSNDNSVAIKLENGDDSFIFTGDAESSSEAEMCASGIDLDCDVLVLGHHGSATATSWEFLQATVPEYAIVSCGADNSYGHPDKDTMDKLRDMDIQVYRTDKQGTITCTSDGTDLTWDQEPCNDYSPGDEKDAGTQPAGESVPSAPSAAVTPEPTPAATAAPEPAVISTPAPTQTVEATPGTEEQVWVSETGKKYHNKPDCGNMNPDNARQMTRSEAENLGLGPCKKCF</sequence>
<dbReference type="Gene3D" id="3.60.15.10">
    <property type="entry name" value="Ribonuclease Z/Hydroxyacylglutathione hydrolase-like"/>
    <property type="match status" value="1"/>
</dbReference>
<dbReference type="InterPro" id="IPR052159">
    <property type="entry name" value="Competence_DNA_uptake"/>
</dbReference>